<feature type="transmembrane region" description="Helical" evidence="1">
    <location>
        <begin position="34"/>
        <end position="57"/>
    </location>
</feature>
<reference evidence="2 3" key="1">
    <citation type="journal article" date="2016" name="Nat. Commun.">
        <title>Thousands of microbial genomes shed light on interconnected biogeochemical processes in an aquifer system.</title>
        <authorList>
            <person name="Anantharaman K."/>
            <person name="Brown C.T."/>
            <person name="Hug L.A."/>
            <person name="Sharon I."/>
            <person name="Castelle C.J."/>
            <person name="Probst A.J."/>
            <person name="Thomas B.C."/>
            <person name="Singh A."/>
            <person name="Wilkins M.J."/>
            <person name="Karaoz U."/>
            <person name="Brodie E.L."/>
            <person name="Williams K.H."/>
            <person name="Hubbard S.S."/>
            <person name="Banfield J.F."/>
        </authorList>
    </citation>
    <scope>NUCLEOTIDE SEQUENCE [LARGE SCALE GENOMIC DNA]</scope>
</reference>
<evidence type="ECO:0000256" key="1">
    <source>
        <dbReference type="SAM" id="Phobius"/>
    </source>
</evidence>
<proteinExistence type="predicted"/>
<feature type="transmembrane region" description="Helical" evidence="1">
    <location>
        <begin position="130"/>
        <end position="153"/>
    </location>
</feature>
<sequence length="161" mass="18657">MWLKILGGFGIVILRPEGGIALWRAQEVPMWQSYLIVLFWTSATLLITYYGTALLVAKIKRAVLSGILARWYRRSWFHQLNKNGRDAKRKIFFRLMKQKTWLLVLLAFLPYQPIPFFNSALIIAVKTLDIRWGLLILAGGNAFRWFIVTIAIYKLDIASVL</sequence>
<comment type="caution">
    <text evidence="2">The sequence shown here is derived from an EMBL/GenBank/DDBJ whole genome shotgun (WGS) entry which is preliminary data.</text>
</comment>
<organism evidence="2 3">
    <name type="scientific">Candidatus Wildermuthbacteria bacterium RIFCSPHIGHO2_02_FULL_47_17</name>
    <dbReference type="NCBI Taxonomy" id="1802452"/>
    <lineage>
        <taxon>Bacteria</taxon>
        <taxon>Candidatus Wildermuthiibacteriota</taxon>
    </lineage>
</organism>
<dbReference type="Proteomes" id="UP000179258">
    <property type="component" value="Unassembled WGS sequence"/>
</dbReference>
<evidence type="ECO:0000313" key="3">
    <source>
        <dbReference type="Proteomes" id="UP000179258"/>
    </source>
</evidence>
<feature type="transmembrane region" description="Helical" evidence="1">
    <location>
        <begin position="100"/>
        <end position="124"/>
    </location>
</feature>
<evidence type="ECO:0008006" key="4">
    <source>
        <dbReference type="Google" id="ProtNLM"/>
    </source>
</evidence>
<accession>A0A1G2R7X2</accession>
<name>A0A1G2R7X2_9BACT</name>
<evidence type="ECO:0000313" key="2">
    <source>
        <dbReference type="EMBL" id="OHA68191.1"/>
    </source>
</evidence>
<gene>
    <name evidence="2" type="ORF">A3D59_02980</name>
</gene>
<protein>
    <recommendedName>
        <fullName evidence="4">TVP38/TMEM64 family membrane protein</fullName>
    </recommendedName>
</protein>
<dbReference type="EMBL" id="MHTX01000021">
    <property type="protein sequence ID" value="OHA68191.1"/>
    <property type="molecule type" value="Genomic_DNA"/>
</dbReference>
<keyword evidence="1" id="KW-0472">Membrane</keyword>
<dbReference type="AlphaFoldDB" id="A0A1G2R7X2"/>
<keyword evidence="1" id="KW-1133">Transmembrane helix</keyword>
<keyword evidence="1" id="KW-0812">Transmembrane</keyword>